<dbReference type="Proteomes" id="UP000030106">
    <property type="component" value="Unassembled WGS sequence"/>
</dbReference>
<feature type="region of interest" description="Disordered" evidence="1">
    <location>
        <begin position="80"/>
        <end position="99"/>
    </location>
</feature>
<evidence type="ECO:0000256" key="1">
    <source>
        <dbReference type="SAM" id="MobiDB-lite"/>
    </source>
</evidence>
<organism evidence="2 3">
    <name type="scientific">Beauveria bassiana D1-5</name>
    <dbReference type="NCBI Taxonomy" id="1245745"/>
    <lineage>
        <taxon>Eukaryota</taxon>
        <taxon>Fungi</taxon>
        <taxon>Dikarya</taxon>
        <taxon>Ascomycota</taxon>
        <taxon>Pezizomycotina</taxon>
        <taxon>Sordariomycetes</taxon>
        <taxon>Hypocreomycetidae</taxon>
        <taxon>Hypocreales</taxon>
        <taxon>Cordycipitaceae</taxon>
        <taxon>Beauveria</taxon>
    </lineage>
</organism>
<name>A0A0A2VWI9_BEABA</name>
<evidence type="ECO:0000313" key="3">
    <source>
        <dbReference type="Proteomes" id="UP000030106"/>
    </source>
</evidence>
<dbReference type="OrthoDB" id="4870063at2759"/>
<reference evidence="2 3" key="1">
    <citation type="submission" date="2012-10" db="EMBL/GenBank/DDBJ databases">
        <title>Genome sequencing and analysis of entomopathogenic fungi Beauveria bassiana D1-5.</title>
        <authorList>
            <person name="Li Q."/>
            <person name="Wang L."/>
            <person name="Zhang Z."/>
            <person name="Wang Q."/>
            <person name="Ren J."/>
            <person name="Wang M."/>
            <person name="Xu W."/>
            <person name="Wang J."/>
            <person name="Lu Y."/>
            <person name="Du Q."/>
            <person name="Sun Z."/>
        </authorList>
    </citation>
    <scope>NUCLEOTIDE SEQUENCE [LARGE SCALE GENOMIC DNA]</scope>
    <source>
        <strain evidence="2 3">D1-5</strain>
    </source>
</reference>
<comment type="caution">
    <text evidence="2">The sequence shown here is derived from an EMBL/GenBank/DDBJ whole genome shotgun (WGS) entry which is preliminary data.</text>
</comment>
<dbReference type="EMBL" id="ANFO01000301">
    <property type="protein sequence ID" value="KGQ10540.1"/>
    <property type="molecule type" value="Genomic_DNA"/>
</dbReference>
<accession>A0A0A2VWI9</accession>
<dbReference type="HOGENOM" id="CLU_2319982_0_0_1"/>
<sequence>MSDRSRIAALATKIAQIEQEIDYWRRHEQEVAAQLDVAMLSLRQYTSVGRLPEHSVSVAVNNHSTALNQIRNTLTTLHNRKAVAESQQRDLMRRLGNGH</sequence>
<dbReference type="AlphaFoldDB" id="A0A0A2VWI9"/>
<gene>
    <name evidence="2" type="ORF">BBAD15_g4110</name>
</gene>
<proteinExistence type="predicted"/>
<evidence type="ECO:0000313" key="2">
    <source>
        <dbReference type="EMBL" id="KGQ10540.1"/>
    </source>
</evidence>
<protein>
    <submittedName>
        <fullName evidence="2">Uncharacterized protein</fullName>
    </submittedName>
</protein>